<dbReference type="GO" id="GO:0009089">
    <property type="term" value="P:lysine biosynthetic process via diaminopimelate"/>
    <property type="evidence" value="ECO:0007669"/>
    <property type="project" value="UniProtKB-UniRule"/>
</dbReference>
<feature type="binding site" evidence="6">
    <location>
        <position position="403"/>
    </location>
    <ligand>
        <name>pyridoxal 5'-phosphate</name>
        <dbReference type="ChEBI" id="CHEBI:597326"/>
    </ligand>
</feature>
<comment type="function">
    <text evidence="6">Specifically catalyzes the decarboxylation of meso-diaminopimelate (meso-DAP) to L-lysine.</text>
</comment>
<dbReference type="SUPFAM" id="SSF51419">
    <property type="entry name" value="PLP-binding barrel"/>
    <property type="match status" value="1"/>
</dbReference>
<dbReference type="InterPro" id="IPR000183">
    <property type="entry name" value="Orn/DAP/Arg_de-COase"/>
</dbReference>
<feature type="binding site" evidence="6">
    <location>
        <position position="346"/>
    </location>
    <ligand>
        <name>substrate</name>
    </ligand>
</feature>
<dbReference type="PRINTS" id="PR01181">
    <property type="entry name" value="DAPDCRBXLASE"/>
</dbReference>
<dbReference type="EC" id="4.1.1.20" evidence="6 7"/>
<evidence type="ECO:0000256" key="2">
    <source>
        <dbReference type="ARBA" id="ARBA00022793"/>
    </source>
</evidence>
<sequence>MNHQDFNGLPAHVWPRNAARDASGVVSIAGLALPDLAAEFGTPLMIIDEDDFRSRCRDMAEAYGAPRRVHYASKAFLTSTIARWVNEEGLSLDVASFNELTIALRAGFPAERITVHGNNKSREFLRSCVTHQVGHVVLDNSGELDLLNEVARELGKTQRVMVRVKPGVEAHTNELIATAHEDQKFGFSLADGAAFAAVQAAVEAENLELVGLHVHIGSQIFDMPGFQLASQRVLGLYERIHTELGVDLPELDLGGGYGIAYTADQRALDVKTLAHGMLREVEDLAKELDIPVPEVFVEPGRAIAGPTTVTLYTVGAVKTIKISETATRRYIAVDGGMSDNIRPALYEAEYDGRVVNRLCDGEYVDSRVVGAHCESGDILVNEAEYPDDITPGDLFATPATGAYCYAMSSNYNMFTKPAVVSVKDGKATLMLRRETVDDLLRLEV</sequence>
<keyword evidence="5 6" id="KW-0456">Lyase</keyword>
<feature type="modified residue" description="N6-(pyridoxal phosphate)lysine" evidence="6 8">
    <location>
        <position position="74"/>
    </location>
</feature>
<dbReference type="EMBL" id="VDHJ01000002">
    <property type="protein sequence ID" value="TNL99709.1"/>
    <property type="molecule type" value="Genomic_DNA"/>
</dbReference>
<feature type="binding site" evidence="6">
    <location>
        <position position="374"/>
    </location>
    <ligand>
        <name>substrate</name>
    </ligand>
</feature>
<name>A0A5C4U5P0_9CORY</name>
<feature type="domain" description="Orn/DAP/Arg decarboxylase 2 N-terminal" evidence="11">
    <location>
        <begin position="50"/>
        <end position="304"/>
    </location>
</feature>
<comment type="catalytic activity">
    <reaction evidence="6 9">
        <text>meso-2,6-diaminopimelate + H(+) = L-lysine + CO2</text>
        <dbReference type="Rhea" id="RHEA:15101"/>
        <dbReference type="ChEBI" id="CHEBI:15378"/>
        <dbReference type="ChEBI" id="CHEBI:16526"/>
        <dbReference type="ChEBI" id="CHEBI:32551"/>
        <dbReference type="ChEBI" id="CHEBI:57791"/>
        <dbReference type="EC" id="4.1.1.20"/>
    </reaction>
</comment>
<keyword evidence="6" id="KW-0028">Amino-acid biosynthesis</keyword>
<comment type="pathway">
    <text evidence="6 9">Amino-acid biosynthesis; L-lysine biosynthesis via DAP pathway; L-lysine from DL-2,6-diaminopimelate: step 1/1.</text>
</comment>
<evidence type="ECO:0000256" key="9">
    <source>
        <dbReference type="RuleBase" id="RU003738"/>
    </source>
</evidence>
<dbReference type="PANTHER" id="PTHR43727">
    <property type="entry name" value="DIAMINOPIMELATE DECARBOXYLASE"/>
    <property type="match status" value="1"/>
</dbReference>
<dbReference type="InterPro" id="IPR002986">
    <property type="entry name" value="DAP_deCOOHase_LysA"/>
</dbReference>
<dbReference type="PANTHER" id="PTHR43727:SF2">
    <property type="entry name" value="GROUP IV DECARBOXYLASE"/>
    <property type="match status" value="1"/>
</dbReference>
<evidence type="ECO:0000256" key="7">
    <source>
        <dbReference type="NCBIfam" id="TIGR01048"/>
    </source>
</evidence>
<dbReference type="InterPro" id="IPR022657">
    <property type="entry name" value="De-COase2_CS"/>
</dbReference>
<dbReference type="PROSITE" id="PS00878">
    <property type="entry name" value="ODR_DC_2_1"/>
    <property type="match status" value="1"/>
</dbReference>
<dbReference type="HAMAP" id="MF_02120">
    <property type="entry name" value="LysA"/>
    <property type="match status" value="1"/>
</dbReference>
<organism evidence="12 13">
    <name type="scientific">Corynebacterium tapiri</name>
    <dbReference type="NCBI Taxonomy" id="1448266"/>
    <lineage>
        <taxon>Bacteria</taxon>
        <taxon>Bacillati</taxon>
        <taxon>Actinomycetota</taxon>
        <taxon>Actinomycetes</taxon>
        <taxon>Mycobacteriales</taxon>
        <taxon>Corynebacteriaceae</taxon>
        <taxon>Corynebacterium</taxon>
    </lineage>
</organism>
<proteinExistence type="inferred from homology"/>
<comment type="similarity">
    <text evidence="6">Belongs to the Orn/Lys/Arg decarboxylase class-II family. LysA subfamily.</text>
</comment>
<dbReference type="Pfam" id="PF02784">
    <property type="entry name" value="Orn_Arg_deC_N"/>
    <property type="match status" value="1"/>
</dbReference>
<gene>
    <name evidence="6 12" type="primary">lysA</name>
    <name evidence="12" type="ORF">FHE74_01315</name>
</gene>
<evidence type="ECO:0000259" key="11">
    <source>
        <dbReference type="Pfam" id="PF02784"/>
    </source>
</evidence>
<evidence type="ECO:0000313" key="12">
    <source>
        <dbReference type="EMBL" id="TNL99709.1"/>
    </source>
</evidence>
<dbReference type="OrthoDB" id="9802241at2"/>
<keyword evidence="2 6" id="KW-0210">Decarboxylase</keyword>
<dbReference type="Gene3D" id="2.40.37.10">
    <property type="entry name" value="Lyase, Ornithine Decarboxylase, Chain A, domain 1"/>
    <property type="match status" value="1"/>
</dbReference>
<dbReference type="InterPro" id="IPR029066">
    <property type="entry name" value="PLP-binding_barrel"/>
</dbReference>
<dbReference type="PRINTS" id="PR01179">
    <property type="entry name" value="ODADCRBXLASE"/>
</dbReference>
<keyword evidence="4 6" id="KW-0457">Lysine biosynthesis</keyword>
<evidence type="ECO:0000256" key="6">
    <source>
        <dbReference type="HAMAP-Rule" id="MF_02120"/>
    </source>
</evidence>
<dbReference type="InterPro" id="IPR022644">
    <property type="entry name" value="De-COase2_N"/>
</dbReference>
<dbReference type="RefSeq" id="WP_139464625.1">
    <property type="nucleotide sequence ID" value="NZ_VDHJ01000002.1"/>
</dbReference>
<evidence type="ECO:0000256" key="5">
    <source>
        <dbReference type="ARBA" id="ARBA00023239"/>
    </source>
</evidence>
<evidence type="ECO:0000256" key="8">
    <source>
        <dbReference type="PIRSR" id="PIRSR600183-50"/>
    </source>
</evidence>
<evidence type="ECO:0000259" key="10">
    <source>
        <dbReference type="Pfam" id="PF00278"/>
    </source>
</evidence>
<evidence type="ECO:0000256" key="1">
    <source>
        <dbReference type="ARBA" id="ARBA00001933"/>
    </source>
</evidence>
<dbReference type="FunFam" id="3.20.20.10:FF:000003">
    <property type="entry name" value="Diaminopimelate decarboxylase"/>
    <property type="match status" value="1"/>
</dbReference>
<keyword evidence="3 6" id="KW-0663">Pyridoxal phosphate</keyword>
<evidence type="ECO:0000313" key="13">
    <source>
        <dbReference type="Proteomes" id="UP000312032"/>
    </source>
</evidence>
<keyword evidence="13" id="KW-1185">Reference proteome</keyword>
<comment type="subunit">
    <text evidence="6">Homodimer.</text>
</comment>
<dbReference type="Pfam" id="PF00278">
    <property type="entry name" value="Orn_DAP_Arg_deC"/>
    <property type="match status" value="1"/>
</dbReference>
<evidence type="ECO:0000256" key="4">
    <source>
        <dbReference type="ARBA" id="ARBA00023154"/>
    </source>
</evidence>
<comment type="caution">
    <text evidence="12">The sequence shown here is derived from an EMBL/GenBank/DDBJ whole genome shotgun (WGS) entry which is preliminary data.</text>
</comment>
<dbReference type="AlphaFoldDB" id="A0A5C4U5P0"/>
<dbReference type="Proteomes" id="UP000312032">
    <property type="component" value="Unassembled WGS sequence"/>
</dbReference>
<dbReference type="InterPro" id="IPR022653">
    <property type="entry name" value="De-COase2_pyr-phos_BS"/>
</dbReference>
<dbReference type="GO" id="GO:0030170">
    <property type="term" value="F:pyridoxal phosphate binding"/>
    <property type="evidence" value="ECO:0007669"/>
    <property type="project" value="UniProtKB-UniRule"/>
</dbReference>
<dbReference type="SUPFAM" id="SSF50621">
    <property type="entry name" value="Alanine racemase C-terminal domain-like"/>
    <property type="match status" value="1"/>
</dbReference>
<dbReference type="UniPathway" id="UPA00034">
    <property type="reaction ID" value="UER00027"/>
</dbReference>
<feature type="binding site" evidence="6">
    <location>
        <begin position="298"/>
        <end position="301"/>
    </location>
    <ligand>
        <name>pyridoxal 5'-phosphate</name>
        <dbReference type="ChEBI" id="CHEBI:597326"/>
    </ligand>
</feature>
<comment type="cofactor">
    <cofactor evidence="1 6 8 9">
        <name>pyridoxal 5'-phosphate</name>
        <dbReference type="ChEBI" id="CHEBI:597326"/>
    </cofactor>
</comment>
<accession>A0A5C4U5P0</accession>
<evidence type="ECO:0000256" key="3">
    <source>
        <dbReference type="ARBA" id="ARBA00022898"/>
    </source>
</evidence>
<dbReference type="InterPro" id="IPR022643">
    <property type="entry name" value="De-COase2_C"/>
</dbReference>
<feature type="binding site" evidence="6">
    <location>
        <position position="403"/>
    </location>
    <ligand>
        <name>substrate</name>
    </ligand>
</feature>
<dbReference type="NCBIfam" id="TIGR01048">
    <property type="entry name" value="lysA"/>
    <property type="match status" value="1"/>
</dbReference>
<dbReference type="InterPro" id="IPR009006">
    <property type="entry name" value="Ala_racemase/Decarboxylase_C"/>
</dbReference>
<feature type="active site" description="Proton donor" evidence="8">
    <location>
        <position position="373"/>
    </location>
</feature>
<feature type="binding site" evidence="6">
    <location>
        <position position="256"/>
    </location>
    <ligand>
        <name>pyridoxal 5'-phosphate</name>
        <dbReference type="ChEBI" id="CHEBI:597326"/>
    </ligand>
</feature>
<feature type="binding site" evidence="6">
    <location>
        <position position="301"/>
    </location>
    <ligand>
        <name>substrate</name>
    </ligand>
</feature>
<reference evidence="12 13" key="1">
    <citation type="submission" date="2019-06" db="EMBL/GenBank/DDBJ databases">
        <authorList>
            <person name="Li J."/>
        </authorList>
    </citation>
    <scope>NUCLEOTIDE SEQUENCE [LARGE SCALE GENOMIC DNA]</scope>
    <source>
        <strain evidence="12 13">LMG 28165</strain>
    </source>
</reference>
<feature type="binding site" evidence="6">
    <location>
        <position position="342"/>
    </location>
    <ligand>
        <name>substrate</name>
    </ligand>
</feature>
<protein>
    <recommendedName>
        <fullName evidence="6 7">Diaminopimelate decarboxylase</fullName>
        <shortName evidence="6">DAP decarboxylase</shortName>
        <shortName evidence="6">DAPDC</shortName>
        <ecNumber evidence="6 7">4.1.1.20</ecNumber>
    </recommendedName>
</protein>
<dbReference type="PROSITE" id="PS00879">
    <property type="entry name" value="ODR_DC_2_2"/>
    <property type="match status" value="1"/>
</dbReference>
<dbReference type="Gene3D" id="3.20.20.10">
    <property type="entry name" value="Alanine racemase"/>
    <property type="match status" value="1"/>
</dbReference>
<dbReference type="GO" id="GO:0008836">
    <property type="term" value="F:diaminopimelate decarboxylase activity"/>
    <property type="evidence" value="ECO:0007669"/>
    <property type="project" value="UniProtKB-UniRule"/>
</dbReference>
<feature type="domain" description="Orn/DAP/Arg decarboxylase 2 C-terminal" evidence="10">
    <location>
        <begin position="309"/>
        <end position="401"/>
    </location>
</feature>
<dbReference type="CDD" id="cd06828">
    <property type="entry name" value="PLPDE_III_DapDC"/>
    <property type="match status" value="1"/>
</dbReference>